<dbReference type="InterPro" id="IPR011990">
    <property type="entry name" value="TPR-like_helical_dom_sf"/>
</dbReference>
<organism evidence="4 5">
    <name type="scientific">Maribacter litopenaei</name>
    <dbReference type="NCBI Taxonomy" id="2976127"/>
    <lineage>
        <taxon>Bacteria</taxon>
        <taxon>Pseudomonadati</taxon>
        <taxon>Bacteroidota</taxon>
        <taxon>Flavobacteriia</taxon>
        <taxon>Flavobacteriales</taxon>
        <taxon>Flavobacteriaceae</taxon>
        <taxon>Maribacter</taxon>
    </lineage>
</organism>
<dbReference type="Pfam" id="PF04542">
    <property type="entry name" value="Sigma70_r2"/>
    <property type="match status" value="1"/>
</dbReference>
<dbReference type="InterPro" id="IPR036388">
    <property type="entry name" value="WH-like_DNA-bd_sf"/>
</dbReference>
<dbReference type="Gene3D" id="1.10.1740.10">
    <property type="match status" value="1"/>
</dbReference>
<dbReference type="SUPFAM" id="SSF88946">
    <property type="entry name" value="Sigma2 domain of RNA polymerase sigma factors"/>
    <property type="match status" value="1"/>
</dbReference>
<accession>A0ABY5Y6I5</accession>
<dbReference type="InterPro" id="IPR013249">
    <property type="entry name" value="RNA_pol_sigma70_r4_t2"/>
</dbReference>
<dbReference type="SUPFAM" id="SSF88659">
    <property type="entry name" value="Sigma3 and sigma4 domains of RNA polymerase sigma factors"/>
    <property type="match status" value="1"/>
</dbReference>
<dbReference type="InterPro" id="IPR007627">
    <property type="entry name" value="RNA_pol_sigma70_r2"/>
</dbReference>
<dbReference type="InterPro" id="IPR046531">
    <property type="entry name" value="DUF6596"/>
</dbReference>
<feature type="domain" description="RNA polymerase sigma factor 70 region 4 type 2" evidence="2">
    <location>
        <begin position="105"/>
        <end position="156"/>
    </location>
</feature>
<sequence length="410" mass="47358">MDHLFRHQYGKMVSILTRIFGLSNLELIEDAVQDTFLKASIKWRNNIPENPEAWLTTASKNRVIDLLRKLKSESANIEKLSRGTSSISINNLFLAEEIEDSQLRMIFTACHPSLKPQDQIAFALKTISGFSGKEISGALLLNEDTVKKRLQRARRTIMEKKISFDFPDSKSLQVRLNRVHEVIYLIFNEGFHSFKKDTLIRQELCGEGLRLCKLILKKPEFRTSDGYGLFALLCFHASRIESKVGKLGEVIDLKNQDRKLWHKPLIDLGKDALLKSSEFAKVSSFQIEASIALEHVIAKSFSDTNWDRILQLYKTLYNFNNSPYTLLNQSIVLIQLSKTKEARELLDNINPDKLEQRSYLYYGTMAECYFLEKDYIQALSFINEALKKVLNKSERTFLEEKKLLIENSMK</sequence>
<dbReference type="InterPro" id="IPR013324">
    <property type="entry name" value="RNA_pol_sigma_r3/r4-like"/>
</dbReference>
<dbReference type="InterPro" id="IPR014284">
    <property type="entry name" value="RNA_pol_sigma-70_dom"/>
</dbReference>
<dbReference type="PANTHER" id="PTHR47756:SF2">
    <property type="entry name" value="BLL6612 PROTEIN"/>
    <property type="match status" value="1"/>
</dbReference>
<feature type="domain" description="DUF6596" evidence="3">
    <location>
        <begin position="175"/>
        <end position="276"/>
    </location>
</feature>
<protein>
    <submittedName>
        <fullName evidence="4">Sigma-70 family RNA polymerase sigma factor</fullName>
    </submittedName>
</protein>
<dbReference type="RefSeq" id="WP_260571724.1">
    <property type="nucleotide sequence ID" value="NZ_CP104205.1"/>
</dbReference>
<evidence type="ECO:0000259" key="2">
    <source>
        <dbReference type="Pfam" id="PF08281"/>
    </source>
</evidence>
<reference evidence="4" key="1">
    <citation type="submission" date="2022-09" db="EMBL/GenBank/DDBJ databases">
        <title>Maribacter litopenaei sp. nov., isolated from the intestinal tract of the Pacific White Shrimp, Litopenaeus vannamei.</title>
        <authorList>
            <person name="Kim S.Y."/>
            <person name="Hwang C.Y."/>
        </authorList>
    </citation>
    <scope>NUCLEOTIDE SEQUENCE</scope>
    <source>
        <strain evidence="4">HL-LV01</strain>
    </source>
</reference>
<name>A0ABY5Y6I5_9FLAO</name>
<evidence type="ECO:0000313" key="5">
    <source>
        <dbReference type="Proteomes" id="UP001059209"/>
    </source>
</evidence>
<dbReference type="NCBIfam" id="TIGR02937">
    <property type="entry name" value="sigma70-ECF"/>
    <property type="match status" value="1"/>
</dbReference>
<dbReference type="Gene3D" id="1.10.10.10">
    <property type="entry name" value="Winged helix-like DNA-binding domain superfamily/Winged helix DNA-binding domain"/>
    <property type="match status" value="1"/>
</dbReference>
<dbReference type="InterPro" id="IPR013325">
    <property type="entry name" value="RNA_pol_sigma_r2"/>
</dbReference>
<dbReference type="Proteomes" id="UP001059209">
    <property type="component" value="Chromosome"/>
</dbReference>
<evidence type="ECO:0000259" key="3">
    <source>
        <dbReference type="Pfam" id="PF20239"/>
    </source>
</evidence>
<keyword evidence="5" id="KW-1185">Reference proteome</keyword>
<gene>
    <name evidence="4" type="ORF">NYZ99_13740</name>
</gene>
<dbReference type="EMBL" id="CP104205">
    <property type="protein sequence ID" value="UWX54090.1"/>
    <property type="molecule type" value="Genomic_DNA"/>
</dbReference>
<dbReference type="Pfam" id="PF20239">
    <property type="entry name" value="DUF6596"/>
    <property type="match status" value="1"/>
</dbReference>
<dbReference type="Pfam" id="PF08281">
    <property type="entry name" value="Sigma70_r4_2"/>
    <property type="match status" value="1"/>
</dbReference>
<feature type="domain" description="RNA polymerase sigma-70 region 2" evidence="1">
    <location>
        <begin position="4"/>
        <end position="71"/>
    </location>
</feature>
<dbReference type="SUPFAM" id="SSF48452">
    <property type="entry name" value="TPR-like"/>
    <property type="match status" value="1"/>
</dbReference>
<proteinExistence type="predicted"/>
<dbReference type="Gene3D" id="1.25.40.10">
    <property type="entry name" value="Tetratricopeptide repeat domain"/>
    <property type="match status" value="1"/>
</dbReference>
<dbReference type="PANTHER" id="PTHR47756">
    <property type="entry name" value="BLL6612 PROTEIN-RELATED"/>
    <property type="match status" value="1"/>
</dbReference>
<evidence type="ECO:0000313" key="4">
    <source>
        <dbReference type="EMBL" id="UWX54090.1"/>
    </source>
</evidence>
<evidence type="ECO:0000259" key="1">
    <source>
        <dbReference type="Pfam" id="PF04542"/>
    </source>
</evidence>